<dbReference type="OrthoDB" id="9811720at2"/>
<dbReference type="EMBL" id="WTYT01000007">
    <property type="protein sequence ID" value="MXO67128.1"/>
    <property type="molecule type" value="Genomic_DNA"/>
</dbReference>
<keyword evidence="1" id="KW-0812">Transmembrane</keyword>
<evidence type="ECO:0000256" key="1">
    <source>
        <dbReference type="SAM" id="Phobius"/>
    </source>
</evidence>
<dbReference type="InterPro" id="IPR007065">
    <property type="entry name" value="HPP"/>
</dbReference>
<keyword evidence="1" id="KW-0472">Membrane</keyword>
<protein>
    <submittedName>
        <fullName evidence="3">HPP family protein</fullName>
    </submittedName>
</protein>
<dbReference type="Pfam" id="PF04982">
    <property type="entry name" value="TM_HPP"/>
    <property type="match status" value="1"/>
</dbReference>
<dbReference type="AlphaFoldDB" id="A0A6I4T8V2"/>
<sequence>MIARSASLLPQSALGHLGWLRGALGATIGIGVAALFTQLLLGANTAGLPWLVAPLGASAVLVFAVPASPLAQPWSVIGGNLISAAIGIGFGLGLGLGSAALAASLAVGTAIAVMIYARCLHPPGGACALLCALGASTQGWDFGHLWPILANVLALSFVGWFYNNLTGHQWPHHVELPKSGNTSAPVGHTRRDIEEVLTDWNEVLDVDVDDLDAFYQALERHVAKRRARPR</sequence>
<reference evidence="3 4" key="1">
    <citation type="submission" date="2019-12" db="EMBL/GenBank/DDBJ databases">
        <title>Genomic-based taxomic classification of the family Erythrobacteraceae.</title>
        <authorList>
            <person name="Xu L."/>
        </authorList>
    </citation>
    <scope>NUCLEOTIDE SEQUENCE [LARGE SCALE GENOMIC DNA]</scope>
    <source>
        <strain evidence="3 4">LMG 29518</strain>
    </source>
</reference>
<comment type="caution">
    <text evidence="3">The sequence shown here is derived from an EMBL/GenBank/DDBJ whole genome shotgun (WGS) entry which is preliminary data.</text>
</comment>
<keyword evidence="1" id="KW-1133">Transmembrane helix</keyword>
<keyword evidence="4" id="KW-1185">Reference proteome</keyword>
<proteinExistence type="predicted"/>
<feature type="domain" description="HPP transmembrane region" evidence="2">
    <location>
        <begin position="18"/>
        <end position="171"/>
    </location>
</feature>
<accession>A0A6I4T8V2</accession>
<name>A0A6I4T8V2_9SPHN</name>
<feature type="transmembrane region" description="Helical" evidence="1">
    <location>
        <begin position="144"/>
        <end position="162"/>
    </location>
</feature>
<evidence type="ECO:0000313" key="4">
    <source>
        <dbReference type="Proteomes" id="UP000438476"/>
    </source>
</evidence>
<dbReference type="Proteomes" id="UP000438476">
    <property type="component" value="Unassembled WGS sequence"/>
</dbReference>
<organism evidence="3 4">
    <name type="scientific">Altericroceibacterium endophyticum</name>
    <dbReference type="NCBI Taxonomy" id="1808508"/>
    <lineage>
        <taxon>Bacteria</taxon>
        <taxon>Pseudomonadati</taxon>
        <taxon>Pseudomonadota</taxon>
        <taxon>Alphaproteobacteria</taxon>
        <taxon>Sphingomonadales</taxon>
        <taxon>Erythrobacteraceae</taxon>
        <taxon>Altericroceibacterium</taxon>
    </lineage>
</organism>
<dbReference type="PANTHER" id="PTHR33741">
    <property type="entry name" value="TRANSMEMBRANE PROTEIN DDB_G0269096-RELATED"/>
    <property type="match status" value="1"/>
</dbReference>
<evidence type="ECO:0000259" key="2">
    <source>
        <dbReference type="Pfam" id="PF04982"/>
    </source>
</evidence>
<feature type="transmembrane region" description="Helical" evidence="1">
    <location>
        <begin position="20"/>
        <end position="41"/>
    </location>
</feature>
<feature type="transmembrane region" description="Helical" evidence="1">
    <location>
        <begin position="48"/>
        <end position="68"/>
    </location>
</feature>
<gene>
    <name evidence="3" type="ORF">GRI91_15290</name>
</gene>
<evidence type="ECO:0000313" key="3">
    <source>
        <dbReference type="EMBL" id="MXO67128.1"/>
    </source>
</evidence>
<dbReference type="InterPro" id="IPR058581">
    <property type="entry name" value="TM_HPP"/>
</dbReference>
<dbReference type="PANTHER" id="PTHR33741:SF5">
    <property type="entry name" value="TRANSMEMBRANE PROTEIN DDB_G0269096-RELATED"/>
    <property type="match status" value="1"/>
</dbReference>